<proteinExistence type="predicted"/>
<dbReference type="PANTHER" id="PTHR31616:SF0">
    <property type="entry name" value="GLUCAN 1,4-ALPHA-GLUCOSIDASE"/>
    <property type="match status" value="1"/>
</dbReference>
<dbReference type="InterPro" id="IPR005084">
    <property type="entry name" value="CBM6"/>
</dbReference>
<dbReference type="Gene3D" id="1.50.10.10">
    <property type="match status" value="1"/>
</dbReference>
<dbReference type="PANTHER" id="PTHR31616">
    <property type="entry name" value="TREHALASE"/>
    <property type="match status" value="1"/>
</dbReference>
<dbReference type="CDD" id="cd04083">
    <property type="entry name" value="CBM35_Lmo2446-like"/>
    <property type="match status" value="1"/>
</dbReference>
<dbReference type="InterPro" id="IPR012341">
    <property type="entry name" value="6hp_glycosidase-like_sf"/>
</dbReference>
<feature type="domain" description="CBM6" evidence="2">
    <location>
        <begin position="47"/>
        <end position="171"/>
    </location>
</feature>
<dbReference type="InterPro" id="IPR008979">
    <property type="entry name" value="Galactose-bd-like_sf"/>
</dbReference>
<keyword evidence="4" id="KW-1185">Reference proteome</keyword>
<dbReference type="SUPFAM" id="SSF48208">
    <property type="entry name" value="Six-hairpin glycosidases"/>
    <property type="match status" value="1"/>
</dbReference>
<evidence type="ECO:0000259" key="2">
    <source>
        <dbReference type="PROSITE" id="PS51175"/>
    </source>
</evidence>
<comment type="caution">
    <text evidence="3">The sequence shown here is derived from an EMBL/GenBank/DDBJ whole genome shotgun (WGS) entry which is preliminary data.</text>
</comment>
<dbReference type="InterPro" id="IPR008928">
    <property type="entry name" value="6-hairpin_glycosidase_sf"/>
</dbReference>
<evidence type="ECO:0000313" key="3">
    <source>
        <dbReference type="EMBL" id="PNU01611.1"/>
    </source>
</evidence>
<evidence type="ECO:0000256" key="1">
    <source>
        <dbReference type="SAM" id="SignalP"/>
    </source>
</evidence>
<dbReference type="AlphaFoldDB" id="A0A2K2FS48"/>
<dbReference type="Proteomes" id="UP000236151">
    <property type="component" value="Unassembled WGS sequence"/>
</dbReference>
<accession>A0A2K2FS48</accession>
<dbReference type="SUPFAM" id="SSF49785">
    <property type="entry name" value="Galactose-binding domain-like"/>
    <property type="match status" value="1"/>
</dbReference>
<dbReference type="PROSITE" id="PS51175">
    <property type="entry name" value="CBM6"/>
    <property type="match status" value="1"/>
</dbReference>
<protein>
    <recommendedName>
        <fullName evidence="2">CBM6 domain-containing protein</fullName>
    </recommendedName>
</protein>
<dbReference type="GO" id="GO:0004553">
    <property type="term" value="F:hydrolase activity, hydrolyzing O-glycosyl compounds"/>
    <property type="evidence" value="ECO:0007669"/>
    <property type="project" value="TreeGrafter"/>
</dbReference>
<evidence type="ECO:0000313" key="4">
    <source>
        <dbReference type="Proteomes" id="UP000236151"/>
    </source>
</evidence>
<sequence>MNGGFVMNIKKCKITARILTVTLLVFILASTNAFNTISAYAVTYPENTYEAETATLNNVTVNTNHPGYTGTGFVDGYGEIGDYVQFNITVATEGDYTLRLRYSNNTGNYNKRSVLVDGVKISNAYFPDNGSWDSWSTTDVGTTLSAGTHTVRVLVESSSDGFINLDNLVVTPKHVSVRSLYLSNWSNMMALWQASHLAGNDTISTKGPRLSELRYSGKWTVNQIHDYSSFFRNETDGVKYNQVHDFDSEGYFTEDGVLHNNYLKYNGSYIPNLEISKDYVMVPNQNFIVVRYSLTNTGNTSLNYSILDMLHPNNTTSNNVTAYYDSARKALIVDMSASGQPYLALGAFETPTYYQVANDADSNLSSSTCSPWYTFDNDGTLKNNSSVTTKDPSVGFVQNVTVAANNTSYVYFYLALGTSQSNIQSIIDTVRANTGSYWFDYTKNIYNNWFSGKTIPEFNDADLTTVIKRNLVMIKNCIRPGNTTEDGAFPATTNPYNYSSKVWARDSAVTALALDAAGFTAEAGTYWKWLAARQAANGTFETCYWLWDNTDANFVEPEYDSMGIFLVGVYRHYLATNDNAFLDSVYNAVKKTANFIMNNINLNNGFGPEDKSIWEEGDYSQYYTYTQAAYAAGLRAAAWLAQIKGEPALADSYNGASSTIMTAINRDDTDIYKGLWNVNNGYYNRCINTDNTANTLMDTSTNILFALGVIDVNSSRARSHIAKMETMTADTYGLPRYAGDTFYYTSPWSPGGNEALEAAPSWPQMTMWNAIYQIYTGNTAKAYEMLKWFKNRTATGFMVTGECISNVTKAPCVSTASEPVTAAAYILACLAYANNYDTRVYASESNAGCYKSINVTPGASSDWSQYQYVPYYVDSPRDGVVSDPQTDIQKVYICNDNDNIYIRINNVAGTLPGFGSDNFEMTVYTDFNAGNVSTTTNSRYGTNLGRNLTYMFTRRNSDTGYSKYAVNNGNWVFNKNITSVIEPQWDTSTGGIEIVIPRSEIGSPANGAWGHFVISLGRYANGTWSDQDFLKLNYRLTGSIDSWLYGNFE</sequence>
<organism evidence="3 4">
    <name type="scientific">Clostridium thermosuccinogenes</name>
    <dbReference type="NCBI Taxonomy" id="84032"/>
    <lineage>
        <taxon>Bacteria</taxon>
        <taxon>Bacillati</taxon>
        <taxon>Bacillota</taxon>
        <taxon>Clostridia</taxon>
        <taxon>Eubacteriales</taxon>
        <taxon>Clostridiaceae</taxon>
        <taxon>Clostridium</taxon>
    </lineage>
</organism>
<feature type="signal peptide" evidence="1">
    <location>
        <begin position="1"/>
        <end position="41"/>
    </location>
</feature>
<dbReference type="Pfam" id="PF16990">
    <property type="entry name" value="CBM_35"/>
    <property type="match status" value="1"/>
</dbReference>
<reference evidence="3 4" key="1">
    <citation type="submission" date="2017-06" db="EMBL/GenBank/DDBJ databases">
        <title>Investigating the central metabolism of Clostridium thermosuccinogenes.</title>
        <authorList>
            <person name="Koendjbiharie J.G."/>
            <person name="van Kranenburg R."/>
        </authorList>
    </citation>
    <scope>NUCLEOTIDE SEQUENCE [LARGE SCALE GENOMIC DNA]</scope>
    <source>
        <strain evidence="3 4">DSM 5806</strain>
    </source>
</reference>
<dbReference type="Gene3D" id="2.60.120.260">
    <property type="entry name" value="Galactose-binding domain-like"/>
    <property type="match status" value="1"/>
</dbReference>
<dbReference type="GO" id="GO:0030246">
    <property type="term" value="F:carbohydrate binding"/>
    <property type="evidence" value="ECO:0007669"/>
    <property type="project" value="InterPro"/>
</dbReference>
<keyword evidence="1" id="KW-0732">Signal</keyword>
<dbReference type="GO" id="GO:0005975">
    <property type="term" value="P:carbohydrate metabolic process"/>
    <property type="evidence" value="ECO:0007669"/>
    <property type="project" value="InterPro"/>
</dbReference>
<dbReference type="KEGG" id="cthd:CDO33_16955"/>
<feature type="chain" id="PRO_5014337831" description="CBM6 domain-containing protein" evidence="1">
    <location>
        <begin position="42"/>
        <end position="1049"/>
    </location>
</feature>
<gene>
    <name evidence="3" type="ORF">CDQ84_00970</name>
</gene>
<dbReference type="EMBL" id="NIOJ01000001">
    <property type="protein sequence ID" value="PNU01611.1"/>
    <property type="molecule type" value="Genomic_DNA"/>
</dbReference>
<name>A0A2K2FS48_9CLOT</name>